<accession>A0A8H6CER2</accession>
<dbReference type="PANTHER" id="PTHR31642">
    <property type="entry name" value="TRICHOTHECENE 3-O-ACETYLTRANSFERASE"/>
    <property type="match status" value="1"/>
</dbReference>
<evidence type="ECO:0000313" key="2">
    <source>
        <dbReference type="EMBL" id="KAF6222025.1"/>
    </source>
</evidence>
<sequence>MVRCVVQSQWLIYSKHLPSISTAKRHSIQAFPLFAISGRGSSSHTLSADDNAKPLLMGPLDNVMPRHHITPKALFIPASSSSKEKILKILKSGLAQTIKAIPTVAGHVKAASNPIQEGSMCVTTPFGAVEDIFTAQDLTESHPEMDYDDLKRRHFPMEAVDSNVVYSLPDLMKAEKPVFLAQANFIRGGLVLGISLHHSFGDGTSLKTILQTWATCCRGESAAPTLTESTRRERLMSSETGASLDEFPEYATIPDNIAGYQPGVAKGEGPEIAPEPPQVDSHVFYLSAQRLKGLKDLASAKLEGSDWISTSDALSALLWRSITVARNLEPGDAATEDTRVLNIPLDGRRIMREDTNSYMGNMILFNNATTPLRNLLSSPPQLPEIARTIRQSISRIDEKYIKRAISAIGSVPDVSKVIMSGGTFGESALTISSWGNLHMDWGHVIGGPSERVRVSKIPFPGVCVILPASEPGNRSTEPNGVEVMIGLKSDDMARLMNDPFFASFAEWRCS</sequence>
<organism evidence="2 3">
    <name type="scientific">Letharia lupina</name>
    <dbReference type="NCBI Taxonomy" id="560253"/>
    <lineage>
        <taxon>Eukaryota</taxon>
        <taxon>Fungi</taxon>
        <taxon>Dikarya</taxon>
        <taxon>Ascomycota</taxon>
        <taxon>Pezizomycotina</taxon>
        <taxon>Lecanoromycetes</taxon>
        <taxon>OSLEUM clade</taxon>
        <taxon>Lecanoromycetidae</taxon>
        <taxon>Lecanorales</taxon>
        <taxon>Lecanorineae</taxon>
        <taxon>Parmeliaceae</taxon>
        <taxon>Letharia</taxon>
    </lineage>
</organism>
<dbReference type="GeneID" id="59330407"/>
<evidence type="ECO:0000313" key="3">
    <source>
        <dbReference type="Proteomes" id="UP000593566"/>
    </source>
</evidence>
<dbReference type="Gene3D" id="3.30.559.10">
    <property type="entry name" value="Chloramphenicol acetyltransferase-like domain"/>
    <property type="match status" value="2"/>
</dbReference>
<protein>
    <submittedName>
        <fullName evidence="2">Uncharacterized protein</fullName>
    </submittedName>
</protein>
<dbReference type="AlphaFoldDB" id="A0A8H6CER2"/>
<dbReference type="Pfam" id="PF02458">
    <property type="entry name" value="Transferase"/>
    <property type="match status" value="1"/>
</dbReference>
<gene>
    <name evidence="2" type="ORF">HO133_001993</name>
</gene>
<proteinExistence type="predicted"/>
<dbReference type="RefSeq" id="XP_037151460.1">
    <property type="nucleotide sequence ID" value="XM_037292921.1"/>
</dbReference>
<comment type="caution">
    <text evidence="2">The sequence shown here is derived from an EMBL/GenBank/DDBJ whole genome shotgun (WGS) entry which is preliminary data.</text>
</comment>
<dbReference type="InterPro" id="IPR023213">
    <property type="entry name" value="CAT-like_dom_sf"/>
</dbReference>
<dbReference type="GO" id="GO:0016747">
    <property type="term" value="F:acyltransferase activity, transferring groups other than amino-acyl groups"/>
    <property type="evidence" value="ECO:0007669"/>
    <property type="project" value="TreeGrafter"/>
</dbReference>
<dbReference type="Proteomes" id="UP000593566">
    <property type="component" value="Unassembled WGS sequence"/>
</dbReference>
<dbReference type="PANTHER" id="PTHR31642:SF310">
    <property type="entry name" value="FATTY ALCOHOL:CAFFEOYL-COA ACYLTRANSFERASE"/>
    <property type="match status" value="1"/>
</dbReference>
<keyword evidence="3" id="KW-1185">Reference proteome</keyword>
<keyword evidence="1" id="KW-0808">Transferase</keyword>
<dbReference type="EMBL" id="JACCJB010000013">
    <property type="protein sequence ID" value="KAF6222025.1"/>
    <property type="molecule type" value="Genomic_DNA"/>
</dbReference>
<name>A0A8H6CER2_9LECA</name>
<evidence type="ECO:0000256" key="1">
    <source>
        <dbReference type="ARBA" id="ARBA00022679"/>
    </source>
</evidence>
<dbReference type="InterPro" id="IPR050317">
    <property type="entry name" value="Plant_Fungal_Acyltransferase"/>
</dbReference>
<reference evidence="2 3" key="1">
    <citation type="journal article" date="2020" name="Genomics">
        <title>Complete, high-quality genomes from long-read metagenomic sequencing of two wolf lichen thalli reveals enigmatic genome architecture.</title>
        <authorList>
            <person name="McKenzie S.K."/>
            <person name="Walston R.F."/>
            <person name="Allen J.L."/>
        </authorList>
    </citation>
    <scope>NUCLEOTIDE SEQUENCE [LARGE SCALE GENOMIC DNA]</scope>
    <source>
        <strain evidence="2">WasteWater1</strain>
    </source>
</reference>